<dbReference type="AlphaFoldDB" id="A0A6G1GYC0"/>
<dbReference type="Proteomes" id="UP000800041">
    <property type="component" value="Unassembled WGS sequence"/>
</dbReference>
<evidence type="ECO:0000313" key="2">
    <source>
        <dbReference type="Proteomes" id="UP000800041"/>
    </source>
</evidence>
<protein>
    <submittedName>
        <fullName evidence="1">Uncharacterized protein</fullName>
    </submittedName>
</protein>
<accession>A0A6G1GYC0</accession>
<name>A0A6G1GYC0_9PEZI</name>
<evidence type="ECO:0000313" key="1">
    <source>
        <dbReference type="EMBL" id="KAF1985728.1"/>
    </source>
</evidence>
<gene>
    <name evidence="1" type="ORF">K402DRAFT_394342</name>
</gene>
<organism evidence="1 2">
    <name type="scientific">Aulographum hederae CBS 113979</name>
    <dbReference type="NCBI Taxonomy" id="1176131"/>
    <lineage>
        <taxon>Eukaryota</taxon>
        <taxon>Fungi</taxon>
        <taxon>Dikarya</taxon>
        <taxon>Ascomycota</taxon>
        <taxon>Pezizomycotina</taxon>
        <taxon>Dothideomycetes</taxon>
        <taxon>Pleosporomycetidae</taxon>
        <taxon>Aulographales</taxon>
        <taxon>Aulographaceae</taxon>
    </lineage>
</organism>
<dbReference type="OrthoDB" id="5372935at2759"/>
<dbReference type="EMBL" id="ML977160">
    <property type="protein sequence ID" value="KAF1985728.1"/>
    <property type="molecule type" value="Genomic_DNA"/>
</dbReference>
<reference evidence="1" key="1">
    <citation type="journal article" date="2020" name="Stud. Mycol.">
        <title>101 Dothideomycetes genomes: a test case for predicting lifestyles and emergence of pathogens.</title>
        <authorList>
            <person name="Haridas S."/>
            <person name="Albert R."/>
            <person name="Binder M."/>
            <person name="Bloem J."/>
            <person name="Labutti K."/>
            <person name="Salamov A."/>
            <person name="Andreopoulos B."/>
            <person name="Baker S."/>
            <person name="Barry K."/>
            <person name="Bills G."/>
            <person name="Bluhm B."/>
            <person name="Cannon C."/>
            <person name="Castanera R."/>
            <person name="Culley D."/>
            <person name="Daum C."/>
            <person name="Ezra D."/>
            <person name="Gonzalez J."/>
            <person name="Henrissat B."/>
            <person name="Kuo A."/>
            <person name="Liang C."/>
            <person name="Lipzen A."/>
            <person name="Lutzoni F."/>
            <person name="Magnuson J."/>
            <person name="Mondo S."/>
            <person name="Nolan M."/>
            <person name="Ohm R."/>
            <person name="Pangilinan J."/>
            <person name="Park H.-J."/>
            <person name="Ramirez L."/>
            <person name="Alfaro M."/>
            <person name="Sun H."/>
            <person name="Tritt A."/>
            <person name="Yoshinaga Y."/>
            <person name="Zwiers L.-H."/>
            <person name="Turgeon B."/>
            <person name="Goodwin S."/>
            <person name="Spatafora J."/>
            <person name="Crous P."/>
            <person name="Grigoriev I."/>
        </authorList>
    </citation>
    <scope>NUCLEOTIDE SEQUENCE</scope>
    <source>
        <strain evidence="1">CBS 113979</strain>
    </source>
</reference>
<keyword evidence="2" id="KW-1185">Reference proteome</keyword>
<proteinExistence type="predicted"/>
<sequence>MENRFRFERMKSTRVPYWDITPKEVGFKDAHLMLKSAGPKNIQLLRDVMFVFDDAMMSNARNLSKEKRRFVQDDHLISCMRMLGMFGKLRKIELSFHGRRELYRSDVRFLEALYTMQADEIAIVPHPTWSKWQNAPPKVHTLLKEAIVNEMTRRKKIYQTNAK</sequence>